<protein>
    <recommendedName>
        <fullName evidence="5">CU044_5270 family protein</fullName>
    </recommendedName>
</protein>
<dbReference type="STRING" id="1716141.STSP_73630"/>
<comment type="caution">
    <text evidence="3">The sequence shown here is derived from an EMBL/GenBank/DDBJ whole genome shotgun (WGS) entry which is preliminary data.</text>
</comment>
<reference evidence="3 4" key="1">
    <citation type="submission" date="2015-12" db="EMBL/GenBank/DDBJ databases">
        <title>Genome sequence of Streptomyces sp. G25.</title>
        <authorList>
            <person name="Poehlein A."/>
            <person name="Roettig A."/>
            <person name="Hiessl S."/>
            <person name="Hauschild P."/>
            <person name="Schauer J."/>
            <person name="Madkour M.H."/>
            <person name="Al-Ansari A.M."/>
            <person name="Almakishah N.H."/>
            <person name="Steinbuechel A."/>
            <person name="Daniel R."/>
        </authorList>
    </citation>
    <scope>NUCLEOTIDE SEQUENCE [LARGE SCALE GENOMIC DNA]</scope>
    <source>
        <strain evidence="4">G25(2015)</strain>
    </source>
</reference>
<evidence type="ECO:0000313" key="4">
    <source>
        <dbReference type="Proteomes" id="UP000077381"/>
    </source>
</evidence>
<evidence type="ECO:0000256" key="1">
    <source>
        <dbReference type="SAM" id="MobiDB-lite"/>
    </source>
</evidence>
<dbReference type="Proteomes" id="UP000077381">
    <property type="component" value="Unassembled WGS sequence"/>
</dbReference>
<keyword evidence="2" id="KW-0812">Transmembrane</keyword>
<keyword evidence="2" id="KW-1133">Transmembrane helix</keyword>
<keyword evidence="2" id="KW-0472">Membrane</keyword>
<feature type="region of interest" description="Disordered" evidence="1">
    <location>
        <begin position="1"/>
        <end position="24"/>
    </location>
</feature>
<gene>
    <name evidence="3" type="ORF">STSP_73630</name>
</gene>
<evidence type="ECO:0000313" key="3">
    <source>
        <dbReference type="EMBL" id="OAH09279.1"/>
    </source>
</evidence>
<dbReference type="PATRIC" id="fig|1716141.3.peg.7805"/>
<feature type="compositionally biased region" description="Basic and acidic residues" evidence="1">
    <location>
        <begin position="15"/>
        <end position="24"/>
    </location>
</feature>
<sequence length="347" mass="37764">MNAQEGEAVNAIPPSRDRDLPPGRHRVLREQLMREIRSEPAGARKAWRRPAVVAPAVAAALTAAVVVGVTVTRDAAVPPRPGTAMTQTPSTQSAARLLERIASAAGKQLSTDIRDDQFVYTKRDDYHWKMDPAKPLPDGCLTTSEGYAYGVRETWESVDGQHIGLSREHRDSGRVVERPIAKQLPGKKTPNYYRQAEQLPTDPEAMYRWLYGLQSGEQPSGKRSADQGAFTKAGGLLSAQLLPPKVEAALYHAVARIPGLTVYENARDAAGRTGIAVAMEGTWPGDRGHGPTRHELLFDEKTLQFTGLSTVRLAGPQRECDVLQAGDLLSSVAVLDREVVNKAGQRP</sequence>
<dbReference type="EMBL" id="LOHS01000206">
    <property type="protein sequence ID" value="OAH09279.1"/>
    <property type="molecule type" value="Genomic_DNA"/>
</dbReference>
<dbReference type="AlphaFoldDB" id="A0A177HFA4"/>
<evidence type="ECO:0008006" key="5">
    <source>
        <dbReference type="Google" id="ProtNLM"/>
    </source>
</evidence>
<keyword evidence="4" id="KW-1185">Reference proteome</keyword>
<evidence type="ECO:0000256" key="2">
    <source>
        <dbReference type="SAM" id="Phobius"/>
    </source>
</evidence>
<dbReference type="NCBIfam" id="NF038083">
    <property type="entry name" value="CU044_5270_fam"/>
    <property type="match status" value="1"/>
</dbReference>
<organism evidence="3 4">
    <name type="scientific">Streptomyces jeddahensis</name>
    <dbReference type="NCBI Taxonomy" id="1716141"/>
    <lineage>
        <taxon>Bacteria</taxon>
        <taxon>Bacillati</taxon>
        <taxon>Actinomycetota</taxon>
        <taxon>Actinomycetes</taxon>
        <taxon>Kitasatosporales</taxon>
        <taxon>Streptomycetaceae</taxon>
        <taxon>Streptomyces</taxon>
    </lineage>
</organism>
<dbReference type="RefSeq" id="WP_067285495.1">
    <property type="nucleotide sequence ID" value="NZ_LOHS01000206.1"/>
</dbReference>
<name>A0A177HFA4_9ACTN</name>
<proteinExistence type="predicted"/>
<dbReference type="InterPro" id="IPR047789">
    <property type="entry name" value="CU044_5270-like"/>
</dbReference>
<accession>A0A177HFA4</accession>
<feature type="transmembrane region" description="Helical" evidence="2">
    <location>
        <begin position="52"/>
        <end position="71"/>
    </location>
</feature>